<proteinExistence type="predicted"/>
<dbReference type="AlphaFoldDB" id="A0A4P6UKN4"/>
<gene>
    <name evidence="1" type="ORF">DW355_07775</name>
</gene>
<reference evidence="1 2" key="1">
    <citation type="submission" date="2018-07" db="EMBL/GenBank/DDBJ databases">
        <title>Exploring interactions and the metabolic potential of the ultra-small soil bacteria Hylemonella gracilis.</title>
        <authorList>
            <person name="Tyc O."/>
            <person name="Kulkarni P."/>
            <person name="Gawehns F."/>
            <person name="Hundscheid M."/>
            <person name="Zweers H."/>
            <person name="Garbeva P."/>
        </authorList>
    </citation>
    <scope>NUCLEOTIDE SEQUENCE [LARGE SCALE GENOMIC DNA]</scope>
    <source>
        <strain evidence="1 2">NS1</strain>
    </source>
</reference>
<dbReference type="KEGG" id="hgr:DW355_07775"/>
<dbReference type="InterPro" id="IPR043733">
    <property type="entry name" value="DUF5677"/>
</dbReference>
<evidence type="ECO:0000313" key="1">
    <source>
        <dbReference type="EMBL" id="QBK04685.1"/>
    </source>
</evidence>
<sequence length="239" mass="26291">MAQISEILLHAQACIATAEQVLLLFEVNPLTTEKLAAKAFFCRCIDHFRAALLLAQEDLDPEALVLVRGIVETTFVVGGLLTGSVTTAEMEAFDRAGRAKSAKAQNDFLRRNASSDLRERAREFAERNAGPILKFEQIAKQVDAEDLYNGHYRMFSHMAAHPSMTSVAKYIDYGEGSTSVRYPGIGYQQRTTLLIACGAFLHTCAAIEHWVGTTPSVNQSIQACLLMQESFGSVLDRSN</sequence>
<organism evidence="1 2">
    <name type="scientific">Hylemonella gracilis</name>
    <dbReference type="NCBI Taxonomy" id="80880"/>
    <lineage>
        <taxon>Bacteria</taxon>
        <taxon>Pseudomonadati</taxon>
        <taxon>Pseudomonadota</taxon>
        <taxon>Betaproteobacteria</taxon>
        <taxon>Burkholderiales</taxon>
        <taxon>Comamonadaceae</taxon>
        <taxon>Hylemonella</taxon>
    </lineage>
</organism>
<dbReference type="RefSeq" id="WP_131279022.1">
    <property type="nucleotide sequence ID" value="NZ_CP031395.1"/>
</dbReference>
<accession>A0A4P6UKN4</accession>
<dbReference type="EMBL" id="CP031395">
    <property type="protein sequence ID" value="QBK04685.1"/>
    <property type="molecule type" value="Genomic_DNA"/>
</dbReference>
<dbReference type="Proteomes" id="UP000292939">
    <property type="component" value="Chromosome"/>
</dbReference>
<dbReference type="OrthoDB" id="8382870at2"/>
<dbReference type="Pfam" id="PF18928">
    <property type="entry name" value="DUF5677"/>
    <property type="match status" value="1"/>
</dbReference>
<protein>
    <submittedName>
        <fullName evidence="1">Uncharacterized protein</fullName>
    </submittedName>
</protein>
<evidence type="ECO:0000313" key="2">
    <source>
        <dbReference type="Proteomes" id="UP000292939"/>
    </source>
</evidence>
<name>A0A4P6UKN4_9BURK</name>